<protein>
    <submittedName>
        <fullName evidence="3">Response regulator transcription factor</fullName>
    </submittedName>
</protein>
<dbReference type="PROSITE" id="PS50110">
    <property type="entry name" value="RESPONSE_REGULATORY"/>
    <property type="match status" value="1"/>
</dbReference>
<dbReference type="Proteomes" id="UP000630528">
    <property type="component" value="Unassembled WGS sequence"/>
</dbReference>
<feature type="domain" description="Response regulatory" evidence="2">
    <location>
        <begin position="4"/>
        <end position="123"/>
    </location>
</feature>
<evidence type="ECO:0000256" key="1">
    <source>
        <dbReference type="PROSITE-ProRule" id="PRU00169"/>
    </source>
</evidence>
<comment type="caution">
    <text evidence="3">The sequence shown here is derived from an EMBL/GenBank/DDBJ whole genome shotgun (WGS) entry which is preliminary data.</text>
</comment>
<dbReference type="AlphaFoldDB" id="A0A934TTM9"/>
<name>A0A934TTM9_9BURK</name>
<accession>A0A934TTM9</accession>
<reference evidence="3" key="2">
    <citation type="submission" date="2021-01" db="EMBL/GenBank/DDBJ databases">
        <authorList>
            <person name="Kang M."/>
        </authorList>
    </citation>
    <scope>NUCLEOTIDE SEQUENCE</scope>
    <source>
        <strain evidence="3">KACC 17527</strain>
    </source>
</reference>
<dbReference type="SUPFAM" id="SSF52172">
    <property type="entry name" value="CheY-like"/>
    <property type="match status" value="1"/>
</dbReference>
<dbReference type="SMART" id="SM00448">
    <property type="entry name" value="REC"/>
    <property type="match status" value="1"/>
</dbReference>
<proteinExistence type="predicted"/>
<dbReference type="RefSeq" id="WP_201172571.1">
    <property type="nucleotide sequence ID" value="NZ_JAEPWM010000005.1"/>
</dbReference>
<dbReference type="EMBL" id="JAEPWM010000005">
    <property type="protein sequence ID" value="MBK6007361.1"/>
    <property type="molecule type" value="Genomic_DNA"/>
</dbReference>
<gene>
    <name evidence="3" type="ORF">JJB11_14765</name>
</gene>
<evidence type="ECO:0000313" key="4">
    <source>
        <dbReference type="Proteomes" id="UP000630528"/>
    </source>
</evidence>
<feature type="modified residue" description="4-aspartylphosphate" evidence="1">
    <location>
        <position position="57"/>
    </location>
</feature>
<dbReference type="InterPro" id="IPR011006">
    <property type="entry name" value="CheY-like_superfamily"/>
</dbReference>
<evidence type="ECO:0000313" key="3">
    <source>
        <dbReference type="EMBL" id="MBK6007361.1"/>
    </source>
</evidence>
<organism evidence="3 4">
    <name type="scientific">Ramlibacter ginsenosidimutans</name>
    <dbReference type="NCBI Taxonomy" id="502333"/>
    <lineage>
        <taxon>Bacteria</taxon>
        <taxon>Pseudomonadati</taxon>
        <taxon>Pseudomonadota</taxon>
        <taxon>Betaproteobacteria</taxon>
        <taxon>Burkholderiales</taxon>
        <taxon>Comamonadaceae</taxon>
        <taxon>Ramlibacter</taxon>
    </lineage>
</organism>
<keyword evidence="1" id="KW-0597">Phosphoprotein</keyword>
<evidence type="ECO:0000259" key="2">
    <source>
        <dbReference type="PROSITE" id="PS50110"/>
    </source>
</evidence>
<dbReference type="Gene3D" id="3.40.50.2300">
    <property type="match status" value="1"/>
</dbReference>
<reference evidence="3" key="1">
    <citation type="journal article" date="2012" name="J. Microbiol. Biotechnol.">
        <title>Ramlibacter ginsenosidimutans sp. nov., with ginsenoside-converting activity.</title>
        <authorList>
            <person name="Wang L."/>
            <person name="An D.S."/>
            <person name="Kim S.G."/>
            <person name="Jin F.X."/>
            <person name="Kim S.C."/>
            <person name="Lee S.T."/>
            <person name="Im W.T."/>
        </authorList>
    </citation>
    <scope>NUCLEOTIDE SEQUENCE</scope>
    <source>
        <strain evidence="3">KACC 17527</strain>
    </source>
</reference>
<keyword evidence="4" id="KW-1185">Reference proteome</keyword>
<sequence>MALTIFIAEDNKLALDSLAELLVTIADVEIVGSANSEMAAADWLVSQQRTWDVLITDLLLLPGGSGFGLIRHAKSFGAFTRVVVFSDFVTPAVAERCVALGADAVFKKSDLAQMLDYVRGLAGDAAAG</sequence>
<dbReference type="InterPro" id="IPR001789">
    <property type="entry name" value="Sig_transdc_resp-reg_receiver"/>
</dbReference>
<dbReference type="GO" id="GO:0000160">
    <property type="term" value="P:phosphorelay signal transduction system"/>
    <property type="evidence" value="ECO:0007669"/>
    <property type="project" value="InterPro"/>
</dbReference>
<dbReference type="Pfam" id="PF00072">
    <property type="entry name" value="Response_reg"/>
    <property type="match status" value="1"/>
</dbReference>